<accession>A0A922IVU1</accession>
<dbReference type="PANTHER" id="PTHR47988">
    <property type="entry name" value="SOMATIC EMBRYOGENESIS RECEPTOR KINASE 1"/>
    <property type="match status" value="1"/>
</dbReference>
<dbReference type="SUPFAM" id="SSF52058">
    <property type="entry name" value="L domain-like"/>
    <property type="match status" value="1"/>
</dbReference>
<dbReference type="AlphaFoldDB" id="A0A922IVU1"/>
<sequence>MDLYENRFEGEIPKSLSKLKSLRFLRLSNNKLTGSIPRELTQPL</sequence>
<name>A0A922IVU1_CARIL</name>
<keyword evidence="1" id="KW-0732">Signal</keyword>
<comment type="caution">
    <text evidence="2">The sequence shown here is derived from an EMBL/GenBank/DDBJ whole genome shotgun (WGS) entry which is preliminary data.</text>
</comment>
<dbReference type="Gene3D" id="3.80.10.10">
    <property type="entry name" value="Ribonuclease Inhibitor"/>
    <property type="match status" value="1"/>
</dbReference>
<reference evidence="2" key="1">
    <citation type="submission" date="2021-01" db="EMBL/GenBank/DDBJ databases">
        <authorList>
            <person name="Lovell J.T."/>
            <person name="Bentley N."/>
            <person name="Bhattarai G."/>
            <person name="Jenkins J.W."/>
            <person name="Sreedasyam A."/>
            <person name="Alarcon Y."/>
            <person name="Bock C."/>
            <person name="Boston L."/>
            <person name="Carlson J."/>
            <person name="Cervantes K."/>
            <person name="Clermont K."/>
            <person name="Krom N."/>
            <person name="Kubenka K."/>
            <person name="Mamidi S."/>
            <person name="Mattison C."/>
            <person name="Monteros M."/>
            <person name="Pisani C."/>
            <person name="Plott C."/>
            <person name="Rajasekar S."/>
            <person name="Rhein H.S."/>
            <person name="Rohla C."/>
            <person name="Song M."/>
            <person name="Hilaire R.S."/>
            <person name="Shu S."/>
            <person name="Wells L."/>
            <person name="Wang X."/>
            <person name="Webber J."/>
            <person name="Heerema R.J."/>
            <person name="Klein P."/>
            <person name="Conner P."/>
            <person name="Grauke L."/>
            <person name="Grimwood J."/>
            <person name="Schmutz J."/>
            <person name="Randall J.J."/>
        </authorList>
    </citation>
    <scope>NUCLEOTIDE SEQUENCE</scope>
    <source>
        <tissue evidence="2">Leaf</tissue>
    </source>
</reference>
<protein>
    <submittedName>
        <fullName evidence="2">Uncharacterized protein</fullName>
    </submittedName>
</protein>
<dbReference type="EMBL" id="CM031836">
    <property type="protein sequence ID" value="KAG6683514.1"/>
    <property type="molecule type" value="Genomic_DNA"/>
</dbReference>
<evidence type="ECO:0000313" key="3">
    <source>
        <dbReference type="Proteomes" id="UP000811246"/>
    </source>
</evidence>
<dbReference type="InterPro" id="IPR032675">
    <property type="entry name" value="LRR_dom_sf"/>
</dbReference>
<organism evidence="2 3">
    <name type="scientific">Carya illinoinensis</name>
    <name type="common">Pecan</name>
    <dbReference type="NCBI Taxonomy" id="32201"/>
    <lineage>
        <taxon>Eukaryota</taxon>
        <taxon>Viridiplantae</taxon>
        <taxon>Streptophyta</taxon>
        <taxon>Embryophyta</taxon>
        <taxon>Tracheophyta</taxon>
        <taxon>Spermatophyta</taxon>
        <taxon>Magnoliopsida</taxon>
        <taxon>eudicotyledons</taxon>
        <taxon>Gunneridae</taxon>
        <taxon>Pentapetalae</taxon>
        <taxon>rosids</taxon>
        <taxon>fabids</taxon>
        <taxon>Fagales</taxon>
        <taxon>Juglandaceae</taxon>
        <taxon>Carya</taxon>
    </lineage>
</organism>
<dbReference type="Proteomes" id="UP000811246">
    <property type="component" value="Chromosome 12"/>
</dbReference>
<proteinExistence type="predicted"/>
<dbReference type="Pfam" id="PF00560">
    <property type="entry name" value="LRR_1"/>
    <property type="match status" value="2"/>
</dbReference>
<evidence type="ECO:0000256" key="1">
    <source>
        <dbReference type="ARBA" id="ARBA00022729"/>
    </source>
</evidence>
<gene>
    <name evidence="2" type="ORF">I3842_12G016900</name>
</gene>
<dbReference type="InterPro" id="IPR001611">
    <property type="entry name" value="Leu-rich_rpt"/>
</dbReference>
<evidence type="ECO:0000313" key="2">
    <source>
        <dbReference type="EMBL" id="KAG6683514.1"/>
    </source>
</evidence>